<keyword evidence="2" id="KW-0732">Signal</keyword>
<proteinExistence type="predicted"/>
<evidence type="ECO:0000313" key="3">
    <source>
        <dbReference type="EMBL" id="HIY88200.1"/>
    </source>
</evidence>
<reference evidence="3" key="1">
    <citation type="journal article" date="2021" name="PeerJ">
        <title>Extensive microbial diversity within the chicken gut microbiome revealed by metagenomics and culture.</title>
        <authorList>
            <person name="Gilroy R."/>
            <person name="Ravi A."/>
            <person name="Getino M."/>
            <person name="Pursley I."/>
            <person name="Horton D.L."/>
            <person name="Alikhan N.F."/>
            <person name="Baker D."/>
            <person name="Gharbi K."/>
            <person name="Hall N."/>
            <person name="Watson M."/>
            <person name="Adriaenssens E.M."/>
            <person name="Foster-Nyarko E."/>
            <person name="Jarju S."/>
            <person name="Secka A."/>
            <person name="Antonio M."/>
            <person name="Oren A."/>
            <person name="Chaudhuri R.R."/>
            <person name="La Ragione R."/>
            <person name="Hildebrand F."/>
            <person name="Pallen M.J."/>
        </authorList>
    </citation>
    <scope>NUCLEOTIDE SEQUENCE</scope>
    <source>
        <strain evidence="3">Gambia2-208</strain>
    </source>
</reference>
<feature type="chain" id="PRO_5038430528" description="Phage holin family protein" evidence="2">
    <location>
        <begin position="25"/>
        <end position="132"/>
    </location>
</feature>
<keyword evidence="1" id="KW-1133">Transmembrane helix</keyword>
<accession>A0A9D1ZH05</accession>
<evidence type="ECO:0000256" key="1">
    <source>
        <dbReference type="SAM" id="Phobius"/>
    </source>
</evidence>
<comment type="caution">
    <text evidence="3">The sequence shown here is derived from an EMBL/GenBank/DDBJ whole genome shotgun (WGS) entry which is preliminary data.</text>
</comment>
<gene>
    <name evidence="3" type="ORF">H9824_05800</name>
</gene>
<sequence length="132" mass="13814">MKTMMKRMSVLAAMLLVGVVMVFAQDGGGEATSGIVIDLGTFAGITAVVSAVVTQILKLIPKVKENKLAKIGISAGVGVVVCVVAWLLQISEPLIGLSWWQTLLYGLASGLSGCGFYDLVKAVAALFIKKDE</sequence>
<reference evidence="3" key="2">
    <citation type="submission" date="2021-04" db="EMBL/GenBank/DDBJ databases">
        <authorList>
            <person name="Gilroy R."/>
        </authorList>
    </citation>
    <scope>NUCLEOTIDE SEQUENCE</scope>
    <source>
        <strain evidence="3">Gambia2-208</strain>
    </source>
</reference>
<dbReference type="EMBL" id="DXCV01000039">
    <property type="protein sequence ID" value="HIY88200.1"/>
    <property type="molecule type" value="Genomic_DNA"/>
</dbReference>
<feature type="transmembrane region" description="Helical" evidence="1">
    <location>
        <begin position="34"/>
        <end position="57"/>
    </location>
</feature>
<dbReference type="Proteomes" id="UP000886851">
    <property type="component" value="Unassembled WGS sequence"/>
</dbReference>
<feature type="signal peptide" evidence="2">
    <location>
        <begin position="1"/>
        <end position="24"/>
    </location>
</feature>
<evidence type="ECO:0000256" key="2">
    <source>
        <dbReference type="SAM" id="SignalP"/>
    </source>
</evidence>
<dbReference type="AlphaFoldDB" id="A0A9D1ZH05"/>
<name>A0A9D1ZH05_9BACE</name>
<feature type="transmembrane region" description="Helical" evidence="1">
    <location>
        <begin position="103"/>
        <end position="128"/>
    </location>
</feature>
<evidence type="ECO:0000313" key="4">
    <source>
        <dbReference type="Proteomes" id="UP000886851"/>
    </source>
</evidence>
<evidence type="ECO:0008006" key="5">
    <source>
        <dbReference type="Google" id="ProtNLM"/>
    </source>
</evidence>
<keyword evidence="1" id="KW-0812">Transmembrane</keyword>
<keyword evidence="1" id="KW-0472">Membrane</keyword>
<feature type="transmembrane region" description="Helical" evidence="1">
    <location>
        <begin position="69"/>
        <end position="91"/>
    </location>
</feature>
<organism evidence="3 4">
    <name type="scientific">Candidatus Bacteroides pullicola</name>
    <dbReference type="NCBI Taxonomy" id="2838475"/>
    <lineage>
        <taxon>Bacteria</taxon>
        <taxon>Pseudomonadati</taxon>
        <taxon>Bacteroidota</taxon>
        <taxon>Bacteroidia</taxon>
        <taxon>Bacteroidales</taxon>
        <taxon>Bacteroidaceae</taxon>
        <taxon>Bacteroides</taxon>
    </lineage>
</organism>
<protein>
    <recommendedName>
        <fullName evidence="5">Phage holin family protein</fullName>
    </recommendedName>
</protein>